<organism evidence="6 7">
    <name type="scientific">Vreelandella olivaria</name>
    <dbReference type="NCBI Taxonomy" id="390919"/>
    <lineage>
        <taxon>Bacteria</taxon>
        <taxon>Pseudomonadati</taxon>
        <taxon>Pseudomonadota</taxon>
        <taxon>Gammaproteobacteria</taxon>
        <taxon>Oceanospirillales</taxon>
        <taxon>Halomonadaceae</taxon>
        <taxon>Vreelandella</taxon>
    </lineage>
</organism>
<keyword evidence="7" id="KW-1185">Reference proteome</keyword>
<dbReference type="Pfam" id="PF04828">
    <property type="entry name" value="GFA"/>
    <property type="match status" value="1"/>
</dbReference>
<evidence type="ECO:0000256" key="3">
    <source>
        <dbReference type="ARBA" id="ARBA00022833"/>
    </source>
</evidence>
<dbReference type="EMBL" id="AP019416">
    <property type="protein sequence ID" value="BBI48787.1"/>
    <property type="molecule type" value="Genomic_DNA"/>
</dbReference>
<evidence type="ECO:0000259" key="5">
    <source>
        <dbReference type="PROSITE" id="PS51891"/>
    </source>
</evidence>
<evidence type="ECO:0000313" key="6">
    <source>
        <dbReference type="EMBL" id="BBI48787.1"/>
    </source>
</evidence>
<gene>
    <name evidence="6" type="ORF">HORIV_12080</name>
</gene>
<name>A0ABM7GEI5_9GAMM</name>
<dbReference type="PANTHER" id="PTHR33337:SF40">
    <property type="entry name" value="CENP-V_GFA DOMAIN-CONTAINING PROTEIN-RELATED"/>
    <property type="match status" value="1"/>
</dbReference>
<dbReference type="PROSITE" id="PS51891">
    <property type="entry name" value="CENP_V_GFA"/>
    <property type="match status" value="1"/>
</dbReference>
<keyword evidence="4" id="KW-0456">Lyase</keyword>
<proteinExistence type="inferred from homology"/>
<dbReference type="InterPro" id="IPR006913">
    <property type="entry name" value="CENP-V/GFA"/>
</dbReference>
<evidence type="ECO:0000313" key="7">
    <source>
        <dbReference type="Proteomes" id="UP000289555"/>
    </source>
</evidence>
<dbReference type="SUPFAM" id="SSF51316">
    <property type="entry name" value="Mss4-like"/>
    <property type="match status" value="1"/>
</dbReference>
<reference evidence="7" key="1">
    <citation type="journal article" date="2019" name="Microbiol. Resour. Announc.">
        <title>Complete Genome Sequence of Halomonas olivaria, a Moderately Halophilic Bacterium Isolated from Olive Processing Effluents, Obtained by Nanopore Sequencing.</title>
        <authorList>
            <person name="Nagata S."/>
            <person name="Ii K.M."/>
            <person name="Tsukimi T."/>
            <person name="Miura M.C."/>
            <person name="Galipon J."/>
            <person name="Arakawa K."/>
        </authorList>
    </citation>
    <scope>NUCLEOTIDE SEQUENCE [LARGE SCALE GENOMIC DNA]</scope>
    <source>
        <strain evidence="7">TYRC17</strain>
    </source>
</reference>
<protein>
    <recommendedName>
        <fullName evidence="5">CENP-V/GFA domain-containing protein</fullName>
    </recommendedName>
</protein>
<comment type="similarity">
    <text evidence="1">Belongs to the Gfa family.</text>
</comment>
<feature type="domain" description="CENP-V/GFA" evidence="5">
    <location>
        <begin position="4"/>
        <end position="75"/>
    </location>
</feature>
<dbReference type="Gene3D" id="3.90.1590.10">
    <property type="entry name" value="glutathione-dependent formaldehyde- activating enzyme (gfa)"/>
    <property type="match status" value="1"/>
</dbReference>
<dbReference type="PANTHER" id="PTHR33337">
    <property type="entry name" value="GFA DOMAIN-CONTAINING PROTEIN"/>
    <property type="match status" value="1"/>
</dbReference>
<accession>A0ABM7GEI5</accession>
<keyword evidence="3" id="KW-0862">Zinc</keyword>
<evidence type="ECO:0000256" key="2">
    <source>
        <dbReference type="ARBA" id="ARBA00022723"/>
    </source>
</evidence>
<evidence type="ECO:0000256" key="1">
    <source>
        <dbReference type="ARBA" id="ARBA00005495"/>
    </source>
</evidence>
<dbReference type="Proteomes" id="UP000289555">
    <property type="component" value="Chromosome"/>
</dbReference>
<evidence type="ECO:0000256" key="4">
    <source>
        <dbReference type="ARBA" id="ARBA00023239"/>
    </source>
</evidence>
<sequence>MEQLTGGCLCGKIRIVANGEPLRVGICHCMDCRKHHGALFYAAADYPKQAVIIEGEPNSYQGRYFCSACGSSVFQ</sequence>
<dbReference type="InterPro" id="IPR011057">
    <property type="entry name" value="Mss4-like_sf"/>
</dbReference>
<keyword evidence="2" id="KW-0479">Metal-binding</keyword>